<protein>
    <submittedName>
        <fullName evidence="2">Uncharacterized protein</fullName>
    </submittedName>
</protein>
<feature type="chain" id="PRO_5040423350" evidence="1">
    <location>
        <begin position="27"/>
        <end position="360"/>
    </location>
</feature>
<dbReference type="OrthoDB" id="1046782at2759"/>
<accession>A0A9P0GZX5</accession>
<reference evidence="2" key="1">
    <citation type="submission" date="2022-01" db="EMBL/GenBank/DDBJ databases">
        <authorList>
            <person name="King R."/>
        </authorList>
    </citation>
    <scope>NUCLEOTIDE SEQUENCE</scope>
</reference>
<proteinExistence type="predicted"/>
<name>A0A9P0GZX5_NEZVI</name>
<dbReference type="Gene3D" id="3.20.20.190">
    <property type="entry name" value="Phosphatidylinositol (PI) phosphodiesterase"/>
    <property type="match status" value="1"/>
</dbReference>
<dbReference type="GO" id="GO:0008081">
    <property type="term" value="F:phosphoric diester hydrolase activity"/>
    <property type="evidence" value="ECO:0007669"/>
    <property type="project" value="InterPro"/>
</dbReference>
<evidence type="ECO:0000256" key="1">
    <source>
        <dbReference type="SAM" id="SignalP"/>
    </source>
</evidence>
<keyword evidence="1" id="KW-0732">Signal</keyword>
<keyword evidence="3" id="KW-1185">Reference proteome</keyword>
<evidence type="ECO:0000313" key="3">
    <source>
        <dbReference type="Proteomes" id="UP001152798"/>
    </source>
</evidence>
<dbReference type="EMBL" id="OV725077">
    <property type="protein sequence ID" value="CAH1392323.1"/>
    <property type="molecule type" value="Genomic_DNA"/>
</dbReference>
<feature type="signal peptide" evidence="1">
    <location>
        <begin position="1"/>
        <end position="26"/>
    </location>
</feature>
<organism evidence="2 3">
    <name type="scientific">Nezara viridula</name>
    <name type="common">Southern green stink bug</name>
    <name type="synonym">Cimex viridulus</name>
    <dbReference type="NCBI Taxonomy" id="85310"/>
    <lineage>
        <taxon>Eukaryota</taxon>
        <taxon>Metazoa</taxon>
        <taxon>Ecdysozoa</taxon>
        <taxon>Arthropoda</taxon>
        <taxon>Hexapoda</taxon>
        <taxon>Insecta</taxon>
        <taxon>Pterygota</taxon>
        <taxon>Neoptera</taxon>
        <taxon>Paraneoptera</taxon>
        <taxon>Hemiptera</taxon>
        <taxon>Heteroptera</taxon>
        <taxon>Panheteroptera</taxon>
        <taxon>Pentatomomorpha</taxon>
        <taxon>Pentatomoidea</taxon>
        <taxon>Pentatomidae</taxon>
        <taxon>Pentatominae</taxon>
        <taxon>Nezara</taxon>
    </lineage>
</organism>
<dbReference type="GO" id="GO:0006629">
    <property type="term" value="P:lipid metabolic process"/>
    <property type="evidence" value="ECO:0007669"/>
    <property type="project" value="InterPro"/>
</dbReference>
<gene>
    <name evidence="2" type="ORF">NEZAVI_LOCUS3169</name>
</gene>
<sequence>MVTTWASLLWLGTIHVLLLRSNTEKAEKVEPNPNAVQHDWENWMKTGMGWLGKLKLKQICLPGANEAGMSAKTGGTAKQKNCNTLCQSKNILKQLKTGIRYLDLRPVVSGSDYKAGHYQQDPEGQWIGGDGQTFESIVKQINDFTKDHNELIIASLSKSHSVSSNKPFDQGEWDKLFDIVSKTTNLYEGPENTLLNVTLGDLTNKGNKSAVLYIVSAANITLGSYAGKGLFTNKSMHLYDNVINTDKMNFMFVDQALKMYKNAKDSFFVFSWIVTQQPRQVAECPKLRSIKSLAKKTNPHMKDIMHEVTSEIYPNVITANYVENSQVREIAMAINSHWLLDRNVPKKGNLTEKRKNKKGE</sequence>
<dbReference type="PANTHER" id="PTHR13593:SF143">
    <property type="entry name" value="PHOSPHATIDYLINOSITOL-SPECIFIC PHOSPHOLIPASE C X DOMAIN-CONTAINING PROTEIN"/>
    <property type="match status" value="1"/>
</dbReference>
<dbReference type="PANTHER" id="PTHR13593">
    <property type="match status" value="1"/>
</dbReference>
<dbReference type="SUPFAM" id="SSF51695">
    <property type="entry name" value="PLC-like phosphodiesterases"/>
    <property type="match status" value="1"/>
</dbReference>
<evidence type="ECO:0000313" key="2">
    <source>
        <dbReference type="EMBL" id="CAH1392323.1"/>
    </source>
</evidence>
<dbReference type="Proteomes" id="UP001152798">
    <property type="component" value="Chromosome 1"/>
</dbReference>
<dbReference type="InterPro" id="IPR017946">
    <property type="entry name" value="PLC-like_Pdiesterase_TIM-brl"/>
</dbReference>
<dbReference type="AlphaFoldDB" id="A0A9P0GZX5"/>
<dbReference type="InterPro" id="IPR051057">
    <property type="entry name" value="PI-PLC_domain"/>
</dbReference>